<keyword evidence="3" id="KW-1185">Reference proteome</keyword>
<dbReference type="InterPro" id="IPR010921">
    <property type="entry name" value="Trp_repressor/repl_initiator"/>
</dbReference>
<accession>A0A916RFQ8</accession>
<dbReference type="InterPro" id="IPR013159">
    <property type="entry name" value="DnaA_C"/>
</dbReference>
<evidence type="ECO:0000313" key="3">
    <source>
        <dbReference type="Proteomes" id="UP000596977"/>
    </source>
</evidence>
<dbReference type="PANTHER" id="PTHR30050:SF2">
    <property type="entry name" value="CHROMOSOMAL REPLICATION INITIATOR PROTEIN DNAA"/>
    <property type="match status" value="1"/>
</dbReference>
<organism evidence="2 3">
    <name type="scientific">Pelagibacterium lentulum</name>
    <dbReference type="NCBI Taxonomy" id="2029865"/>
    <lineage>
        <taxon>Bacteria</taxon>
        <taxon>Pseudomonadati</taxon>
        <taxon>Pseudomonadota</taxon>
        <taxon>Alphaproteobacteria</taxon>
        <taxon>Hyphomicrobiales</taxon>
        <taxon>Devosiaceae</taxon>
        <taxon>Pelagibacterium</taxon>
    </lineage>
</organism>
<feature type="domain" description="Chromosomal replication initiator DnaA C-terminal" evidence="1">
    <location>
        <begin position="23"/>
        <end position="92"/>
    </location>
</feature>
<comment type="caution">
    <text evidence="2">The sequence shown here is derived from an EMBL/GenBank/DDBJ whole genome shotgun (WGS) entry which is preliminary data.</text>
</comment>
<dbReference type="CDD" id="cd06571">
    <property type="entry name" value="Bac_DnaA_C"/>
    <property type="match status" value="1"/>
</dbReference>
<dbReference type="GO" id="GO:0006270">
    <property type="term" value="P:DNA replication initiation"/>
    <property type="evidence" value="ECO:0007669"/>
    <property type="project" value="InterPro"/>
</dbReference>
<dbReference type="RefSeq" id="WP_127072090.1">
    <property type="nucleotide sequence ID" value="NZ_BMKB01000004.1"/>
</dbReference>
<dbReference type="AlphaFoldDB" id="A0A916RFQ8"/>
<dbReference type="OrthoDB" id="8480222at2"/>
<dbReference type="PANTHER" id="PTHR30050">
    <property type="entry name" value="CHROMOSOMAL REPLICATION INITIATOR PROTEIN DNAA"/>
    <property type="match status" value="1"/>
</dbReference>
<dbReference type="GO" id="GO:0003688">
    <property type="term" value="F:DNA replication origin binding"/>
    <property type="evidence" value="ECO:0007669"/>
    <property type="project" value="TreeGrafter"/>
</dbReference>
<dbReference type="Proteomes" id="UP000596977">
    <property type="component" value="Unassembled WGS sequence"/>
</dbReference>
<name>A0A916RFQ8_9HYPH</name>
<evidence type="ECO:0000313" key="2">
    <source>
        <dbReference type="EMBL" id="GGA54757.1"/>
    </source>
</evidence>
<reference evidence="2 3" key="1">
    <citation type="journal article" date="2014" name="Int. J. Syst. Evol. Microbiol.">
        <title>Complete genome sequence of Corynebacterium casei LMG S-19264T (=DSM 44701T), isolated from a smear-ripened cheese.</title>
        <authorList>
            <consortium name="US DOE Joint Genome Institute (JGI-PGF)"/>
            <person name="Walter F."/>
            <person name="Albersmeier A."/>
            <person name="Kalinowski J."/>
            <person name="Ruckert C."/>
        </authorList>
    </citation>
    <scope>NUCLEOTIDE SEQUENCE [LARGE SCALE GENOMIC DNA]</scope>
    <source>
        <strain evidence="2 3">CGMCC 1.15896</strain>
    </source>
</reference>
<gene>
    <name evidence="2" type="ORF">GCM10011499_26150</name>
</gene>
<dbReference type="GO" id="GO:0005524">
    <property type="term" value="F:ATP binding"/>
    <property type="evidence" value="ECO:0007669"/>
    <property type="project" value="InterPro"/>
</dbReference>
<evidence type="ECO:0000259" key="1">
    <source>
        <dbReference type="SMART" id="SM00760"/>
    </source>
</evidence>
<protein>
    <recommendedName>
        <fullName evidence="1">Chromosomal replication initiator DnaA C-terminal domain-containing protein</fullName>
    </recommendedName>
</protein>
<dbReference type="EMBL" id="BMKB01000004">
    <property type="protein sequence ID" value="GGA54757.1"/>
    <property type="molecule type" value="Genomic_DNA"/>
</dbReference>
<dbReference type="Pfam" id="PF08299">
    <property type="entry name" value="Bac_DnaA_C"/>
    <property type="match status" value="1"/>
</dbReference>
<dbReference type="GO" id="GO:0006275">
    <property type="term" value="P:regulation of DNA replication"/>
    <property type="evidence" value="ECO:0007669"/>
    <property type="project" value="InterPro"/>
</dbReference>
<dbReference type="Gene3D" id="1.10.1750.10">
    <property type="match status" value="1"/>
</dbReference>
<dbReference type="GO" id="GO:0005886">
    <property type="term" value="C:plasma membrane"/>
    <property type="evidence" value="ECO:0007669"/>
    <property type="project" value="TreeGrafter"/>
</dbReference>
<proteinExistence type="predicted"/>
<dbReference type="SMART" id="SM00760">
    <property type="entry name" value="Bac_DnaA_C"/>
    <property type="match status" value="1"/>
</dbReference>
<sequence length="135" mass="15223">MTVQTYSSFRQTDPAMPNDHTLACARIVAIVARHRNVRHEAILTHSRSRKPVAVARQIAMYLSHVLLEISMTDVGRYFGRDRTTVAHACAVVEDMRDDPATEREIALLEKAILGFATVRRAPCSYNSQLERVHGH</sequence>
<dbReference type="SUPFAM" id="SSF48295">
    <property type="entry name" value="TrpR-like"/>
    <property type="match status" value="1"/>
</dbReference>